<evidence type="ECO:0000313" key="2">
    <source>
        <dbReference type="Proteomes" id="UP000515561"/>
    </source>
</evidence>
<protein>
    <submittedName>
        <fullName evidence="1">Uncharacterized protein</fullName>
    </submittedName>
</protein>
<organism evidence="1 2">
    <name type="scientific">Anaerocolumna cellulosilytica</name>
    <dbReference type="NCBI Taxonomy" id="433286"/>
    <lineage>
        <taxon>Bacteria</taxon>
        <taxon>Bacillati</taxon>
        <taxon>Bacillota</taxon>
        <taxon>Clostridia</taxon>
        <taxon>Lachnospirales</taxon>
        <taxon>Lachnospiraceae</taxon>
        <taxon>Anaerocolumna</taxon>
    </lineage>
</organism>
<dbReference type="Proteomes" id="UP000515561">
    <property type="component" value="Chromosome"/>
</dbReference>
<keyword evidence="2" id="KW-1185">Reference proteome</keyword>
<proteinExistence type="predicted"/>
<gene>
    <name evidence="1" type="ORF">acsn021_04350</name>
</gene>
<dbReference type="RefSeq" id="WP_184092712.1">
    <property type="nucleotide sequence ID" value="NZ_AP023367.1"/>
</dbReference>
<dbReference type="AlphaFoldDB" id="A0A6S6QT84"/>
<evidence type="ECO:0000313" key="1">
    <source>
        <dbReference type="EMBL" id="BCJ92866.1"/>
    </source>
</evidence>
<dbReference type="KEGG" id="acel:acsn021_04350"/>
<accession>A0A6S6QT84</accession>
<name>A0A6S6QT84_9FIRM</name>
<reference evidence="1 2" key="1">
    <citation type="journal article" date="2016" name="Int. J. Syst. Evol. Microbiol.">
        <title>Descriptions of Anaerotaenia torta gen. nov., sp. nov. and Anaerocolumna cellulosilytica gen. nov., sp. nov. isolated from a methanogenic reactor of cattle waste.</title>
        <authorList>
            <person name="Uek A."/>
            <person name="Ohtaki Y."/>
            <person name="Kaku N."/>
            <person name="Ueki K."/>
        </authorList>
    </citation>
    <scope>NUCLEOTIDE SEQUENCE [LARGE SCALE GENOMIC DNA]</scope>
    <source>
        <strain evidence="1 2">SN021</strain>
    </source>
</reference>
<dbReference type="EMBL" id="AP023367">
    <property type="protein sequence ID" value="BCJ92866.1"/>
    <property type="molecule type" value="Genomic_DNA"/>
</dbReference>
<sequence length="205" mass="22692">MNIRYKETMEQVKMRDKCSNEIKENLLNLCDKTNVRGTAMKRQLVKRRIAAAIVAIVCLISATGIVYASDGIILEYVYSFFNGGGITLDEKDGVSFSTVVLDSEPISPVELIDGKMYFIADGSGEDITDKISDSIPFIGEYTGKDGNTHKFIIGGKPIENYYGYREVIIDSNGIYIGGMGWYGNKLSDIEKLEWAVKGESLLGLE</sequence>